<sequence length="59" mass="6677">MIVFSSNVWLVLQFNDNLDWEIKQSEIIFSGKISTNRQQLSGRSFGSVTLIDILQNSSA</sequence>
<dbReference type="Proteomes" id="UP001140949">
    <property type="component" value="Unassembled WGS sequence"/>
</dbReference>
<proteinExistence type="predicted"/>
<name>A0AAX6G2P5_IRIPA</name>
<dbReference type="AlphaFoldDB" id="A0AAX6G2P5"/>
<evidence type="ECO:0000313" key="2">
    <source>
        <dbReference type="EMBL" id="KAJ6841900.1"/>
    </source>
</evidence>
<reference evidence="1" key="2">
    <citation type="submission" date="2023-04" db="EMBL/GenBank/DDBJ databases">
        <authorList>
            <person name="Bruccoleri R.E."/>
            <person name="Oakeley E.J."/>
            <person name="Faust A.-M."/>
            <person name="Dessus-Babus S."/>
            <person name="Altorfer M."/>
            <person name="Burckhardt D."/>
            <person name="Oertli M."/>
            <person name="Naumann U."/>
            <person name="Petersen F."/>
            <person name="Wong J."/>
        </authorList>
    </citation>
    <scope>NUCLEOTIDE SEQUENCE</scope>
    <source>
        <strain evidence="1">GSM-AAB239-AS_SAM_17_03QT</strain>
        <tissue evidence="1">Leaf</tissue>
    </source>
</reference>
<accession>A0AAX6G2P5</accession>
<comment type="caution">
    <text evidence="1">The sequence shown here is derived from an EMBL/GenBank/DDBJ whole genome shotgun (WGS) entry which is preliminary data.</text>
</comment>
<protein>
    <submittedName>
        <fullName evidence="1">Uncharacterized protein</fullName>
    </submittedName>
</protein>
<evidence type="ECO:0000313" key="3">
    <source>
        <dbReference type="Proteomes" id="UP001140949"/>
    </source>
</evidence>
<evidence type="ECO:0000313" key="1">
    <source>
        <dbReference type="EMBL" id="KAJ6822615.1"/>
    </source>
</evidence>
<organism evidence="1 3">
    <name type="scientific">Iris pallida</name>
    <name type="common">Sweet iris</name>
    <dbReference type="NCBI Taxonomy" id="29817"/>
    <lineage>
        <taxon>Eukaryota</taxon>
        <taxon>Viridiplantae</taxon>
        <taxon>Streptophyta</taxon>
        <taxon>Embryophyta</taxon>
        <taxon>Tracheophyta</taxon>
        <taxon>Spermatophyta</taxon>
        <taxon>Magnoliopsida</taxon>
        <taxon>Liliopsida</taxon>
        <taxon>Asparagales</taxon>
        <taxon>Iridaceae</taxon>
        <taxon>Iridoideae</taxon>
        <taxon>Irideae</taxon>
        <taxon>Iris</taxon>
    </lineage>
</organism>
<reference evidence="1" key="1">
    <citation type="journal article" date="2023" name="GigaByte">
        <title>Genome assembly of the bearded iris, Iris pallida Lam.</title>
        <authorList>
            <person name="Bruccoleri R.E."/>
            <person name="Oakeley E.J."/>
            <person name="Faust A.M.E."/>
            <person name="Altorfer M."/>
            <person name="Dessus-Babus S."/>
            <person name="Burckhardt D."/>
            <person name="Oertli M."/>
            <person name="Naumann U."/>
            <person name="Petersen F."/>
            <person name="Wong J."/>
        </authorList>
    </citation>
    <scope>NUCLEOTIDE SEQUENCE</scope>
    <source>
        <strain evidence="1">GSM-AAB239-AS_SAM_17_03QT</strain>
    </source>
</reference>
<gene>
    <name evidence="2" type="ORF">M6B38_304590</name>
    <name evidence="1" type="ORF">M6B38_386950</name>
</gene>
<dbReference type="EMBL" id="JANAVB010008198">
    <property type="protein sequence ID" value="KAJ6841900.1"/>
    <property type="molecule type" value="Genomic_DNA"/>
</dbReference>
<dbReference type="EMBL" id="JANAVB010024000">
    <property type="protein sequence ID" value="KAJ6822615.1"/>
    <property type="molecule type" value="Genomic_DNA"/>
</dbReference>
<keyword evidence="3" id="KW-1185">Reference proteome</keyword>